<organism evidence="2 3">
    <name type="scientific">Strongylocentrotus purpuratus</name>
    <name type="common">Purple sea urchin</name>
    <dbReference type="NCBI Taxonomy" id="7668"/>
    <lineage>
        <taxon>Eukaryota</taxon>
        <taxon>Metazoa</taxon>
        <taxon>Echinodermata</taxon>
        <taxon>Eleutherozoa</taxon>
        <taxon>Echinozoa</taxon>
        <taxon>Echinoidea</taxon>
        <taxon>Euechinoidea</taxon>
        <taxon>Echinacea</taxon>
        <taxon>Camarodonta</taxon>
        <taxon>Echinidea</taxon>
        <taxon>Strongylocentrotidae</taxon>
        <taxon>Strongylocentrotus</taxon>
    </lineage>
</organism>
<dbReference type="EnsemblMetazoa" id="XM_030996102">
    <property type="protein sequence ID" value="XP_030851962"/>
    <property type="gene ID" value="LOC100893004"/>
</dbReference>
<feature type="compositionally biased region" description="Low complexity" evidence="1">
    <location>
        <begin position="213"/>
        <end position="225"/>
    </location>
</feature>
<dbReference type="GeneID" id="100893004"/>
<dbReference type="Proteomes" id="UP000007110">
    <property type="component" value="Unassembled WGS sequence"/>
</dbReference>
<keyword evidence="3" id="KW-1185">Reference proteome</keyword>
<protein>
    <submittedName>
        <fullName evidence="2">Uncharacterized protein</fullName>
    </submittedName>
</protein>
<evidence type="ECO:0000313" key="3">
    <source>
        <dbReference type="Proteomes" id="UP000007110"/>
    </source>
</evidence>
<dbReference type="AlphaFoldDB" id="A0A7M7GJF4"/>
<feature type="compositionally biased region" description="Basic and acidic residues" evidence="1">
    <location>
        <begin position="179"/>
        <end position="190"/>
    </location>
</feature>
<dbReference type="KEGG" id="spu:100893004"/>
<feature type="compositionally biased region" description="Basic and acidic residues" evidence="1">
    <location>
        <begin position="38"/>
        <end position="51"/>
    </location>
</feature>
<accession>A0A7M7GJF4</accession>
<dbReference type="RefSeq" id="XP_003723504.1">
    <property type="nucleotide sequence ID" value="XM_003723456.3"/>
</dbReference>
<reference evidence="2" key="2">
    <citation type="submission" date="2021-01" db="UniProtKB">
        <authorList>
            <consortium name="EnsemblMetazoa"/>
        </authorList>
    </citation>
    <scope>IDENTIFICATION</scope>
</reference>
<sequence length="256" mass="28958">MLQPGVHFAEVVEGLLNGGDIGEIVIDDMEPPEDTEGDNSKNDTSKNEKKPRQNKSYVTAKTLNDREERRLMIKLNHYQKELKQSTYQIDVAQRAIRRELQSINPDLMVDPNKGFFVPKGMTQEQAEVIKSKRLELQAASNTRSISLDEFTEMRKKKTEQGRQALQAIQHDSQPEEEGDKPVIKGRDRWKALSGVLHSNPASFSQMSKVAAKQHQQQQQQQQQQQEPPPATAPEDSAIRKVAKMASVVAAMRGFTR</sequence>
<dbReference type="InParanoid" id="A0A7M7GJF4"/>
<dbReference type="EnsemblMetazoa" id="XM_030996103">
    <property type="protein sequence ID" value="XP_030851963"/>
    <property type="gene ID" value="LOC100893004"/>
</dbReference>
<reference evidence="3" key="1">
    <citation type="submission" date="2015-02" db="EMBL/GenBank/DDBJ databases">
        <title>Genome sequencing for Strongylocentrotus purpuratus.</title>
        <authorList>
            <person name="Murali S."/>
            <person name="Liu Y."/>
            <person name="Vee V."/>
            <person name="English A."/>
            <person name="Wang M."/>
            <person name="Skinner E."/>
            <person name="Han Y."/>
            <person name="Muzny D.M."/>
            <person name="Worley K.C."/>
            <person name="Gibbs R.A."/>
        </authorList>
    </citation>
    <scope>NUCLEOTIDE SEQUENCE</scope>
</reference>
<dbReference type="RefSeq" id="XP_030851963.1">
    <property type="nucleotide sequence ID" value="XM_030996103.1"/>
</dbReference>
<name>A0A7M7GJF4_STRPU</name>
<evidence type="ECO:0000313" key="2">
    <source>
        <dbReference type="EnsemblMetazoa" id="XP_003723504"/>
    </source>
</evidence>
<dbReference type="OMA" id="DPARGFF"/>
<feature type="region of interest" description="Disordered" evidence="1">
    <location>
        <begin position="156"/>
        <end position="236"/>
    </location>
</feature>
<feature type="region of interest" description="Disordered" evidence="1">
    <location>
        <begin position="25"/>
        <end position="61"/>
    </location>
</feature>
<feature type="compositionally biased region" description="Acidic residues" evidence="1">
    <location>
        <begin position="25"/>
        <end position="37"/>
    </location>
</feature>
<dbReference type="EnsemblMetazoa" id="XM_003723456">
    <property type="protein sequence ID" value="XP_003723504"/>
    <property type="gene ID" value="LOC100893004"/>
</dbReference>
<evidence type="ECO:0000256" key="1">
    <source>
        <dbReference type="SAM" id="MobiDB-lite"/>
    </source>
</evidence>
<dbReference type="RefSeq" id="XP_030851962.1">
    <property type="nucleotide sequence ID" value="XM_030996102.1"/>
</dbReference>
<proteinExistence type="predicted"/>
<dbReference type="OrthoDB" id="10069518at2759"/>